<reference evidence="4" key="1">
    <citation type="submission" date="2025-08" db="UniProtKB">
        <authorList>
            <consortium name="RefSeq"/>
        </authorList>
    </citation>
    <scope>IDENTIFICATION</scope>
    <source>
        <tissue evidence="4">Muscle</tissue>
    </source>
</reference>
<keyword evidence="3" id="KW-1185">Reference proteome</keyword>
<organism evidence="3 4">
    <name type="scientific">Notothenia coriiceps</name>
    <name type="common">black rockcod</name>
    <dbReference type="NCBI Taxonomy" id="8208"/>
    <lineage>
        <taxon>Eukaryota</taxon>
        <taxon>Metazoa</taxon>
        <taxon>Chordata</taxon>
        <taxon>Craniata</taxon>
        <taxon>Vertebrata</taxon>
        <taxon>Euteleostomi</taxon>
        <taxon>Actinopterygii</taxon>
        <taxon>Neopterygii</taxon>
        <taxon>Teleostei</taxon>
        <taxon>Neoteleostei</taxon>
        <taxon>Acanthomorphata</taxon>
        <taxon>Eupercaria</taxon>
        <taxon>Perciformes</taxon>
        <taxon>Notothenioidei</taxon>
        <taxon>Nototheniidae</taxon>
        <taxon>Notothenia</taxon>
    </lineage>
</organism>
<dbReference type="GeneID" id="104941922"/>
<dbReference type="Proteomes" id="UP000504611">
    <property type="component" value="Unplaced"/>
</dbReference>
<evidence type="ECO:0000313" key="3">
    <source>
        <dbReference type="Proteomes" id="UP000504611"/>
    </source>
</evidence>
<dbReference type="InterPro" id="IPR013783">
    <property type="entry name" value="Ig-like_fold"/>
</dbReference>
<evidence type="ECO:0000313" key="4">
    <source>
        <dbReference type="RefSeq" id="XP_010765392.1"/>
    </source>
</evidence>
<evidence type="ECO:0000259" key="2">
    <source>
        <dbReference type="PROSITE" id="PS50835"/>
    </source>
</evidence>
<protein>
    <submittedName>
        <fullName evidence="4">Myomesin-3-like</fullName>
    </submittedName>
</protein>
<sequence>MDAGPGSADNGKRSHPPRWNGEPGRPGCSSALLSPPRFSSLRHRKITFDRASGLVEVLFDQLSAEDEGSYTAQLKDGRAKNQFTLVFVDEKFRETLALVQKNRRDHKRKSGPYFEEDLSWSVNEDCELVIKCKVTNTHKDTSVKWFKEGVAVTRVVYDQSSGVSTLTIPQVTKKEAGSYRAVVTDGRGEDVSTLELLDDEYDKLLQQLSKQCETPREWHCLGHILVPQTLEAEVVGIGTRYLSQGTKDRPGSLEVATP</sequence>
<gene>
    <name evidence="4" type="primary">LOC104941922</name>
</gene>
<dbReference type="Gene3D" id="2.60.40.10">
    <property type="entry name" value="Immunoglobulins"/>
    <property type="match status" value="2"/>
</dbReference>
<dbReference type="SUPFAM" id="SSF48726">
    <property type="entry name" value="Immunoglobulin"/>
    <property type="match status" value="1"/>
</dbReference>
<dbReference type="OrthoDB" id="6612025at2759"/>
<name>A0A6I9MLP8_9TELE</name>
<dbReference type="InterPro" id="IPR007110">
    <property type="entry name" value="Ig-like_dom"/>
</dbReference>
<feature type="domain" description="Ig-like" evidence="2">
    <location>
        <begin position="112"/>
        <end position="192"/>
    </location>
</feature>
<feature type="region of interest" description="Disordered" evidence="1">
    <location>
        <begin position="1"/>
        <end position="33"/>
    </location>
</feature>
<evidence type="ECO:0000256" key="1">
    <source>
        <dbReference type="SAM" id="MobiDB-lite"/>
    </source>
</evidence>
<dbReference type="RefSeq" id="XP_010765392.1">
    <property type="nucleotide sequence ID" value="XM_010767090.1"/>
</dbReference>
<dbReference type="Pfam" id="PF07679">
    <property type="entry name" value="I-set"/>
    <property type="match status" value="1"/>
</dbReference>
<dbReference type="InterPro" id="IPR013098">
    <property type="entry name" value="Ig_I-set"/>
</dbReference>
<accession>A0A6I9MLP8</accession>
<dbReference type="PROSITE" id="PS50835">
    <property type="entry name" value="IG_LIKE"/>
    <property type="match status" value="1"/>
</dbReference>
<proteinExistence type="predicted"/>
<dbReference type="KEGG" id="ncc:104941922"/>
<dbReference type="InterPro" id="IPR036179">
    <property type="entry name" value="Ig-like_dom_sf"/>
</dbReference>
<dbReference type="AlphaFoldDB" id="A0A6I9MLP8"/>